<evidence type="ECO:0000313" key="3">
    <source>
        <dbReference type="Proteomes" id="UP001480595"/>
    </source>
</evidence>
<keyword evidence="3" id="KW-1185">Reference proteome</keyword>
<reference evidence="2 3" key="1">
    <citation type="submission" date="2023-01" db="EMBL/GenBank/DDBJ databases">
        <title>Analysis of 21 Apiospora genomes using comparative genomics revels a genus with tremendous synthesis potential of carbohydrate active enzymes and secondary metabolites.</title>
        <authorList>
            <person name="Sorensen T."/>
        </authorList>
    </citation>
    <scope>NUCLEOTIDE SEQUENCE [LARGE SCALE GENOMIC DNA]</scope>
    <source>
        <strain evidence="2 3">CBS 135458</strain>
    </source>
</reference>
<gene>
    <name evidence="2" type="ORF">PG994_012891</name>
</gene>
<protein>
    <submittedName>
        <fullName evidence="2">Uncharacterized protein</fullName>
    </submittedName>
</protein>
<proteinExistence type="predicted"/>
<accession>A0ABR1T9L3</accession>
<organism evidence="2 3">
    <name type="scientific">Apiospora phragmitis</name>
    <dbReference type="NCBI Taxonomy" id="2905665"/>
    <lineage>
        <taxon>Eukaryota</taxon>
        <taxon>Fungi</taxon>
        <taxon>Dikarya</taxon>
        <taxon>Ascomycota</taxon>
        <taxon>Pezizomycotina</taxon>
        <taxon>Sordariomycetes</taxon>
        <taxon>Xylariomycetidae</taxon>
        <taxon>Amphisphaeriales</taxon>
        <taxon>Apiosporaceae</taxon>
        <taxon>Apiospora</taxon>
    </lineage>
</organism>
<name>A0ABR1T9L3_9PEZI</name>
<dbReference type="EMBL" id="JAQQWL010000013">
    <property type="protein sequence ID" value="KAK8042408.1"/>
    <property type="molecule type" value="Genomic_DNA"/>
</dbReference>
<dbReference type="RefSeq" id="XP_066709261.1">
    <property type="nucleotide sequence ID" value="XM_066864300.1"/>
</dbReference>
<feature type="transmembrane region" description="Helical" evidence="1">
    <location>
        <begin position="210"/>
        <end position="229"/>
    </location>
</feature>
<keyword evidence="1" id="KW-0812">Transmembrane</keyword>
<dbReference type="Proteomes" id="UP001480595">
    <property type="component" value="Unassembled WGS sequence"/>
</dbReference>
<comment type="caution">
    <text evidence="2">The sequence shown here is derived from an EMBL/GenBank/DDBJ whole genome shotgun (WGS) entry which is preliminary data.</text>
</comment>
<keyword evidence="1" id="KW-0472">Membrane</keyword>
<keyword evidence="1" id="KW-1133">Transmembrane helix</keyword>
<sequence length="347" mass="37512">MKNQVLWSSQQHYMATESSSQPSQLTPEDEATSANVFGGLGAILGYIGAEAATDSTFERLLWPQRAYANFGLSSLPGVAMLTPMGGPMHKAALKALDTIFEHGLLKGPQQGHMLGTAFFPDQGWKYTMHGGSEYESHTEDLRNCLWTRVLSYISMPPSIITPGPMKQGSETSSAPLRAKVAVYRLKIGAADKSQGLPFVSEDTRTPSFRVFLGISCSELTAILCAIGILTVYRSAWALLWLAPLLIRLFSACFAIHRERLVSTVSTSSTDEPACNFEIHCPQSDGNFMVLTGPRPWFSSSSGTMGTLRGTTYAKSCSWPSSSYSSPCFLLGCSAPRSGCRSKSNTSG</sequence>
<feature type="transmembrane region" description="Helical" evidence="1">
    <location>
        <begin position="235"/>
        <end position="255"/>
    </location>
</feature>
<dbReference type="GeneID" id="92097363"/>
<evidence type="ECO:0000313" key="2">
    <source>
        <dbReference type="EMBL" id="KAK8042408.1"/>
    </source>
</evidence>
<evidence type="ECO:0000256" key="1">
    <source>
        <dbReference type="SAM" id="Phobius"/>
    </source>
</evidence>